<accession>A0A1Y2ESP3</accession>
<proteinExistence type="predicted"/>
<evidence type="ECO:0000259" key="2">
    <source>
        <dbReference type="Pfam" id="PF03959"/>
    </source>
</evidence>
<dbReference type="SUPFAM" id="SSF53474">
    <property type="entry name" value="alpha/beta-Hydrolases"/>
    <property type="match status" value="1"/>
</dbReference>
<organism evidence="3 4">
    <name type="scientific">Leucosporidium creatinivorum</name>
    <dbReference type="NCBI Taxonomy" id="106004"/>
    <lineage>
        <taxon>Eukaryota</taxon>
        <taxon>Fungi</taxon>
        <taxon>Dikarya</taxon>
        <taxon>Basidiomycota</taxon>
        <taxon>Pucciniomycotina</taxon>
        <taxon>Microbotryomycetes</taxon>
        <taxon>Leucosporidiales</taxon>
        <taxon>Leucosporidium</taxon>
    </lineage>
</organism>
<dbReference type="Proteomes" id="UP000193467">
    <property type="component" value="Unassembled WGS sequence"/>
</dbReference>
<dbReference type="GO" id="GO:0005634">
    <property type="term" value="C:nucleus"/>
    <property type="evidence" value="ECO:0007669"/>
    <property type="project" value="TreeGrafter"/>
</dbReference>
<sequence>MSAPSAPPRLLCLPGYGSNASEFESSLAQLQRMVKGAVEFVFVEPPLALLPPNFDRSESAEANPSLLTSATPRASNNSGFALAELTALVRHLRSVLETLGPFDGIWGLNQGAATASILAALIAEPSLHPVFKAPSASPSTSWPPRQLKLAIMCSGYLPLDRRLESWFSKPLDAPSLHVLSQTDEVVIPERGLANLPRFQNARVEWTETANTLPRSATWSLFLKELIEVHLDAETEGSNDETR</sequence>
<keyword evidence="1 3" id="KW-0378">Hydrolase</keyword>
<dbReference type="InParanoid" id="A0A1Y2ESP3"/>
<reference evidence="3 4" key="1">
    <citation type="submission" date="2016-07" db="EMBL/GenBank/DDBJ databases">
        <title>Pervasive Adenine N6-methylation of Active Genes in Fungi.</title>
        <authorList>
            <consortium name="DOE Joint Genome Institute"/>
            <person name="Mondo S.J."/>
            <person name="Dannebaum R.O."/>
            <person name="Kuo R.C."/>
            <person name="Labutti K."/>
            <person name="Haridas S."/>
            <person name="Kuo A."/>
            <person name="Salamov A."/>
            <person name="Ahrendt S.R."/>
            <person name="Lipzen A."/>
            <person name="Sullivan W."/>
            <person name="Andreopoulos W.B."/>
            <person name="Clum A."/>
            <person name="Lindquist E."/>
            <person name="Daum C."/>
            <person name="Ramamoorthy G.K."/>
            <person name="Gryganskyi A."/>
            <person name="Culley D."/>
            <person name="Magnuson J.K."/>
            <person name="James T.Y."/>
            <person name="O'Malley M.A."/>
            <person name="Stajich J.E."/>
            <person name="Spatafora J.W."/>
            <person name="Visel A."/>
            <person name="Grigoriev I.V."/>
        </authorList>
    </citation>
    <scope>NUCLEOTIDE SEQUENCE [LARGE SCALE GENOMIC DNA]</scope>
    <source>
        <strain evidence="3 4">62-1032</strain>
    </source>
</reference>
<dbReference type="Gene3D" id="3.40.50.1820">
    <property type="entry name" value="alpha/beta hydrolase"/>
    <property type="match status" value="1"/>
</dbReference>
<dbReference type="STRING" id="106004.A0A1Y2ESP3"/>
<dbReference type="OrthoDB" id="2094269at2759"/>
<protein>
    <submittedName>
        <fullName evidence="3">Serine hydrolase FSH</fullName>
    </submittedName>
</protein>
<dbReference type="GO" id="GO:0005737">
    <property type="term" value="C:cytoplasm"/>
    <property type="evidence" value="ECO:0007669"/>
    <property type="project" value="TreeGrafter"/>
</dbReference>
<dbReference type="GO" id="GO:0016787">
    <property type="term" value="F:hydrolase activity"/>
    <property type="evidence" value="ECO:0007669"/>
    <property type="project" value="UniProtKB-KW"/>
</dbReference>
<dbReference type="PANTHER" id="PTHR48070:SF6">
    <property type="entry name" value="ESTERASE OVCA2"/>
    <property type="match status" value="1"/>
</dbReference>
<dbReference type="AlphaFoldDB" id="A0A1Y2ESP3"/>
<dbReference type="PANTHER" id="PTHR48070">
    <property type="entry name" value="ESTERASE OVCA2"/>
    <property type="match status" value="1"/>
</dbReference>
<evidence type="ECO:0000313" key="3">
    <source>
        <dbReference type="EMBL" id="ORY73865.1"/>
    </source>
</evidence>
<dbReference type="EMBL" id="MCGR01000044">
    <property type="protein sequence ID" value="ORY73865.1"/>
    <property type="molecule type" value="Genomic_DNA"/>
</dbReference>
<dbReference type="Pfam" id="PF03959">
    <property type="entry name" value="FSH1"/>
    <property type="match status" value="1"/>
</dbReference>
<comment type="caution">
    <text evidence="3">The sequence shown here is derived from an EMBL/GenBank/DDBJ whole genome shotgun (WGS) entry which is preliminary data.</text>
</comment>
<dbReference type="InterPro" id="IPR050593">
    <property type="entry name" value="LovG"/>
</dbReference>
<dbReference type="FunCoup" id="A0A1Y2ESP3">
    <property type="interactions" value="156"/>
</dbReference>
<evidence type="ECO:0000256" key="1">
    <source>
        <dbReference type="ARBA" id="ARBA00022801"/>
    </source>
</evidence>
<evidence type="ECO:0000313" key="4">
    <source>
        <dbReference type="Proteomes" id="UP000193467"/>
    </source>
</evidence>
<gene>
    <name evidence="3" type="ORF">BCR35DRAFT_354021</name>
</gene>
<name>A0A1Y2ESP3_9BASI</name>
<keyword evidence="4" id="KW-1185">Reference proteome</keyword>
<dbReference type="InterPro" id="IPR029058">
    <property type="entry name" value="AB_hydrolase_fold"/>
</dbReference>
<feature type="domain" description="Serine hydrolase" evidence="2">
    <location>
        <begin position="6"/>
        <end position="218"/>
    </location>
</feature>
<dbReference type="InterPro" id="IPR005645">
    <property type="entry name" value="FSH-like_dom"/>
</dbReference>